<keyword evidence="3" id="KW-1185">Reference proteome</keyword>
<name>F4FYA8_METCR</name>
<proteinExistence type="predicted"/>
<organism evidence="2 3">
    <name type="scientific">Metallosphaera cuprina (strain Ar-4)</name>
    <dbReference type="NCBI Taxonomy" id="1006006"/>
    <lineage>
        <taxon>Archaea</taxon>
        <taxon>Thermoproteota</taxon>
        <taxon>Thermoprotei</taxon>
        <taxon>Sulfolobales</taxon>
        <taxon>Sulfolobaceae</taxon>
        <taxon>Metallosphaera</taxon>
    </lineage>
</organism>
<accession>F4FYA8</accession>
<feature type="transmembrane region" description="Helical" evidence="1">
    <location>
        <begin position="6"/>
        <end position="24"/>
    </location>
</feature>
<keyword evidence="1" id="KW-0812">Transmembrane</keyword>
<keyword evidence="1" id="KW-0472">Membrane</keyword>
<sequence>MNIVELILFIMGAIMFPYGVYEIIKGDGNMKTKLFLIFTSITLFTIESILVYR</sequence>
<evidence type="ECO:0000313" key="2">
    <source>
        <dbReference type="EMBL" id="AEB94227.1"/>
    </source>
</evidence>
<feature type="transmembrane region" description="Helical" evidence="1">
    <location>
        <begin position="34"/>
        <end position="52"/>
    </location>
</feature>
<keyword evidence="1" id="KW-1133">Transmembrane helix</keyword>
<gene>
    <name evidence="2" type="ordered locus">Mcup_0118</name>
</gene>
<dbReference type="AlphaFoldDB" id="F4FYA8"/>
<dbReference type="Proteomes" id="UP000007812">
    <property type="component" value="Chromosome"/>
</dbReference>
<evidence type="ECO:0000313" key="3">
    <source>
        <dbReference type="Proteomes" id="UP000007812"/>
    </source>
</evidence>
<dbReference type="KEGG" id="mcn:Mcup_0118"/>
<dbReference type="eggNOG" id="arCOG08342">
    <property type="taxonomic scope" value="Archaea"/>
</dbReference>
<evidence type="ECO:0000256" key="1">
    <source>
        <dbReference type="SAM" id="Phobius"/>
    </source>
</evidence>
<dbReference type="PATRIC" id="fig|1006006.8.peg.119"/>
<dbReference type="OrthoDB" id="34427at2157"/>
<protein>
    <submittedName>
        <fullName evidence="2">Uncharacterized protein</fullName>
    </submittedName>
</protein>
<reference evidence="2 3" key="1">
    <citation type="journal article" date="2011" name="J. Bacteriol.">
        <title>Complete genome sequence of Metallosphaera cuprina, a metal sulfide-oxidizing archaeon from a hot spring.</title>
        <authorList>
            <person name="Liu L.J."/>
            <person name="You X.Y."/>
            <person name="Zheng H."/>
            <person name="Wang S."/>
            <person name="Jiang C.Y."/>
            <person name="Liu S.J."/>
        </authorList>
    </citation>
    <scope>NUCLEOTIDE SEQUENCE [LARGE SCALE GENOMIC DNA]</scope>
    <source>
        <strain evidence="2 3">Ar-4</strain>
    </source>
</reference>
<dbReference type="HOGENOM" id="CLU_3075109_0_0_2"/>
<dbReference type="STRING" id="1006006.Mcup_0118"/>
<dbReference type="EMBL" id="CP002656">
    <property type="protein sequence ID" value="AEB94227.1"/>
    <property type="molecule type" value="Genomic_DNA"/>
</dbReference>